<keyword evidence="3" id="KW-1185">Reference proteome</keyword>
<dbReference type="AlphaFoldDB" id="A0A011NU18"/>
<dbReference type="GO" id="GO:0003824">
    <property type="term" value="F:catalytic activity"/>
    <property type="evidence" value="ECO:0007669"/>
    <property type="project" value="InterPro"/>
</dbReference>
<dbReference type="PATRIC" id="fig|1454001.3.peg.1548"/>
<dbReference type="EMBL" id="JFAX01000007">
    <property type="protein sequence ID" value="EXI68020.1"/>
    <property type="molecule type" value="Genomic_DNA"/>
</dbReference>
<gene>
    <name evidence="2" type="ORF">AW08_01625</name>
</gene>
<sequence>MDELQMLAGFRSKFRVDELLVAHNEAWSWSVRPGQVTLGAGILSLNRHAARFAEVTAAEMAALAEIVGSLEHALRSAFDYQAINYLMLMMVDHQVHFHVIPRYEGRRSFAGVEWVDRGWPAFPVLAEVQHADRSELPDLLRQHLLAALPPAGAPPADR</sequence>
<dbReference type="Gene3D" id="3.30.428.10">
    <property type="entry name" value="HIT-like"/>
    <property type="match status" value="1"/>
</dbReference>
<dbReference type="InterPro" id="IPR036265">
    <property type="entry name" value="HIT-like_sf"/>
</dbReference>
<evidence type="ECO:0000259" key="1">
    <source>
        <dbReference type="Pfam" id="PF01230"/>
    </source>
</evidence>
<dbReference type="SUPFAM" id="SSF54197">
    <property type="entry name" value="HIT-like"/>
    <property type="match status" value="1"/>
</dbReference>
<evidence type="ECO:0000313" key="2">
    <source>
        <dbReference type="EMBL" id="EXI68020.1"/>
    </source>
</evidence>
<name>A0A011NU18_9PROT</name>
<comment type="caution">
    <text evidence="2">The sequence shown here is derived from an EMBL/GenBank/DDBJ whole genome shotgun (WGS) entry which is preliminary data.</text>
</comment>
<dbReference type="InterPro" id="IPR011146">
    <property type="entry name" value="HIT-like"/>
</dbReference>
<dbReference type="Proteomes" id="UP000020218">
    <property type="component" value="Unassembled WGS sequence"/>
</dbReference>
<reference evidence="2" key="1">
    <citation type="submission" date="2014-02" db="EMBL/GenBank/DDBJ databases">
        <title>Expanding our view of genomic diversity in Candidatus Accumulibacter clades.</title>
        <authorList>
            <person name="Skennerton C.T."/>
            <person name="Barr J.J."/>
            <person name="Slater F.R."/>
            <person name="Bond P.L."/>
            <person name="Tyson G.W."/>
        </authorList>
    </citation>
    <scope>NUCLEOTIDE SEQUENCE [LARGE SCALE GENOMIC DNA]</scope>
</reference>
<proteinExistence type="predicted"/>
<feature type="domain" description="HIT" evidence="1">
    <location>
        <begin position="46"/>
        <end position="104"/>
    </location>
</feature>
<dbReference type="STRING" id="1454001.AW08_01625"/>
<organism evidence="2 3">
    <name type="scientific">Candidatus Accumulibacter adjunctus</name>
    <dbReference type="NCBI Taxonomy" id="1454001"/>
    <lineage>
        <taxon>Bacteria</taxon>
        <taxon>Pseudomonadati</taxon>
        <taxon>Pseudomonadota</taxon>
        <taxon>Betaproteobacteria</taxon>
        <taxon>Candidatus Accumulibacter</taxon>
    </lineage>
</organism>
<protein>
    <recommendedName>
        <fullName evidence="1">HIT domain-containing protein</fullName>
    </recommendedName>
</protein>
<dbReference type="Pfam" id="PF01230">
    <property type="entry name" value="HIT"/>
    <property type="match status" value="1"/>
</dbReference>
<accession>A0A011NU18</accession>
<evidence type="ECO:0000313" key="3">
    <source>
        <dbReference type="Proteomes" id="UP000020218"/>
    </source>
</evidence>